<evidence type="ECO:0000256" key="1">
    <source>
        <dbReference type="ARBA" id="ARBA00022737"/>
    </source>
</evidence>
<dbReference type="PANTHER" id="PTHR47926">
    <property type="entry name" value="PENTATRICOPEPTIDE REPEAT-CONTAINING PROTEIN"/>
    <property type="match status" value="1"/>
</dbReference>
<evidence type="ECO:0000313" key="4">
    <source>
        <dbReference type="EMBL" id="KAG0478492.1"/>
    </source>
</evidence>
<evidence type="ECO:0000256" key="2">
    <source>
        <dbReference type="ARBA" id="ARBA00061659"/>
    </source>
</evidence>
<dbReference type="GO" id="GO:0009451">
    <property type="term" value="P:RNA modification"/>
    <property type="evidence" value="ECO:0007669"/>
    <property type="project" value="InterPro"/>
</dbReference>
<keyword evidence="1" id="KW-0677">Repeat</keyword>
<comment type="caution">
    <text evidence="4">The sequence shown here is derived from an EMBL/GenBank/DDBJ whole genome shotgun (WGS) entry which is preliminary data.</text>
</comment>
<dbReference type="GO" id="GO:0003723">
    <property type="term" value="F:RNA binding"/>
    <property type="evidence" value="ECO:0007669"/>
    <property type="project" value="InterPro"/>
</dbReference>
<dbReference type="PANTHER" id="PTHR47926:SF452">
    <property type="entry name" value="PENTATRICOPEPTIDE REPEAT-CONTAINING PROTEIN"/>
    <property type="match status" value="1"/>
</dbReference>
<feature type="repeat" description="PPR" evidence="3">
    <location>
        <begin position="167"/>
        <end position="201"/>
    </location>
</feature>
<dbReference type="PROSITE" id="PS51375">
    <property type="entry name" value="PPR"/>
    <property type="match status" value="3"/>
</dbReference>
<dbReference type="EMBL" id="JADCNM010000006">
    <property type="protein sequence ID" value="KAG0478492.1"/>
    <property type="molecule type" value="Genomic_DNA"/>
</dbReference>
<dbReference type="Pfam" id="PF20431">
    <property type="entry name" value="E_motif"/>
    <property type="match status" value="1"/>
</dbReference>
<evidence type="ECO:0000256" key="3">
    <source>
        <dbReference type="PROSITE-ProRule" id="PRU00708"/>
    </source>
</evidence>
<dbReference type="FunFam" id="1.25.40.10:FF:000797">
    <property type="entry name" value="Pentatricopeptide repeat-containing protein chloroplastic"/>
    <property type="match status" value="1"/>
</dbReference>
<dbReference type="NCBIfam" id="TIGR00756">
    <property type="entry name" value="PPR"/>
    <property type="match status" value="4"/>
</dbReference>
<name>A0A835UY93_VANPL</name>
<evidence type="ECO:0000313" key="5">
    <source>
        <dbReference type="Proteomes" id="UP000639772"/>
    </source>
</evidence>
<feature type="repeat" description="PPR" evidence="3">
    <location>
        <begin position="31"/>
        <end position="65"/>
    </location>
</feature>
<dbReference type="Pfam" id="PF01535">
    <property type="entry name" value="PPR"/>
    <property type="match status" value="2"/>
</dbReference>
<accession>A0A835UY93</accession>
<dbReference type="InterPro" id="IPR046848">
    <property type="entry name" value="E_motif"/>
</dbReference>
<organism evidence="4 5">
    <name type="scientific">Vanilla planifolia</name>
    <name type="common">Vanilla</name>
    <dbReference type="NCBI Taxonomy" id="51239"/>
    <lineage>
        <taxon>Eukaryota</taxon>
        <taxon>Viridiplantae</taxon>
        <taxon>Streptophyta</taxon>
        <taxon>Embryophyta</taxon>
        <taxon>Tracheophyta</taxon>
        <taxon>Spermatophyta</taxon>
        <taxon>Magnoliopsida</taxon>
        <taxon>Liliopsida</taxon>
        <taxon>Asparagales</taxon>
        <taxon>Orchidaceae</taxon>
        <taxon>Vanilloideae</taxon>
        <taxon>Vanilleae</taxon>
        <taxon>Vanilla</taxon>
    </lineage>
</organism>
<dbReference type="Pfam" id="PF13041">
    <property type="entry name" value="PPR_2"/>
    <property type="match status" value="2"/>
</dbReference>
<dbReference type="Proteomes" id="UP000639772">
    <property type="component" value="Chromosome 6"/>
</dbReference>
<sequence length="367" mass="41038">MLSYLIDMYAKSRCVETAKRLFDIYECGERDQVTWNAMIAAYMHDEDRENSMLLFRKMLVENHLPNEVTISLILPACNTLGGIQVGKQIQAFAIRQILDTHVFVGTALVDMYAKCGAIELAEKVFDRMTEKNRVTYTTMILGFGQHGLGDRALSLFKTMQSIGIKPDGVTFVALLSACSHSGLVEEGLAVYKLMQEVGIVAMPEHYCCVVDLLGRAGRVEEAYEFLKDLGDNGNHVGIWGCLLAACKLHGMHELGKCISRRLFDLKQQNGNDSTGYCILMSNVLASMGKWDGVHLVRQAMKAKGLIKEPGVSWIYLHDKSHRFLSKDARHPESELIHAMVHGLALEMKPSDDSLDSFHLIYETSDLD</sequence>
<dbReference type="InterPro" id="IPR002885">
    <property type="entry name" value="PPR_rpt"/>
</dbReference>
<dbReference type="AlphaFoldDB" id="A0A835UY93"/>
<protein>
    <recommendedName>
        <fullName evidence="6">Pentatricopeptide repeat-containing protein</fullName>
    </recommendedName>
</protein>
<dbReference type="OrthoDB" id="756178at2759"/>
<proteinExistence type="inferred from homology"/>
<gene>
    <name evidence="4" type="ORF">HPP92_013211</name>
</gene>
<dbReference type="FunFam" id="1.25.40.10:FF:000243">
    <property type="entry name" value="Pentatricopeptide repeat-containing protein chloroplastic"/>
    <property type="match status" value="1"/>
</dbReference>
<comment type="similarity">
    <text evidence="2">Belongs to the PPR family. PCMP-E subfamily.</text>
</comment>
<dbReference type="InterPro" id="IPR011990">
    <property type="entry name" value="TPR-like_helical_dom_sf"/>
</dbReference>
<evidence type="ECO:0008006" key="6">
    <source>
        <dbReference type="Google" id="ProtNLM"/>
    </source>
</evidence>
<feature type="repeat" description="PPR" evidence="3">
    <location>
        <begin position="132"/>
        <end position="166"/>
    </location>
</feature>
<dbReference type="GO" id="GO:0005737">
    <property type="term" value="C:cytoplasm"/>
    <property type="evidence" value="ECO:0007669"/>
    <property type="project" value="UniProtKB-ARBA"/>
</dbReference>
<reference evidence="4 5" key="1">
    <citation type="journal article" date="2020" name="Nat. Food">
        <title>A phased Vanilla planifolia genome enables genetic improvement of flavour and production.</title>
        <authorList>
            <person name="Hasing T."/>
            <person name="Tang H."/>
            <person name="Brym M."/>
            <person name="Khazi F."/>
            <person name="Huang T."/>
            <person name="Chambers A.H."/>
        </authorList>
    </citation>
    <scope>NUCLEOTIDE SEQUENCE [LARGE SCALE GENOMIC DNA]</scope>
    <source>
        <tissue evidence="4">Leaf</tissue>
    </source>
</reference>
<dbReference type="Gene3D" id="1.25.40.10">
    <property type="entry name" value="Tetratricopeptide repeat domain"/>
    <property type="match status" value="3"/>
</dbReference>
<dbReference type="InterPro" id="IPR046960">
    <property type="entry name" value="PPR_At4g14850-like_plant"/>
</dbReference>